<dbReference type="AlphaFoldDB" id="A0A2A4FY38"/>
<dbReference type="SMART" id="SM00418">
    <property type="entry name" value="HTH_ARSR"/>
    <property type="match status" value="1"/>
</dbReference>
<keyword evidence="3" id="KW-1185">Reference proteome</keyword>
<dbReference type="KEGG" id="rdi:CMV14_17655"/>
<dbReference type="CDD" id="cd00090">
    <property type="entry name" value="HTH_ARSR"/>
    <property type="match status" value="1"/>
</dbReference>
<accession>A0A2A4FY38</accession>
<sequence>MEDSLSLKLAALADPTRRAIVARLARGEASVAELQKPFGISQPAISRHLKVLEAAGLIEQGRAAQTRPRRLKVEALRETGAWFDQVASFWQESFDRLDEMLATEKGEDC</sequence>
<comment type="caution">
    <text evidence="2">The sequence shown here is derived from an EMBL/GenBank/DDBJ whole genome shotgun (WGS) entry which is preliminary data.</text>
</comment>
<evidence type="ECO:0000313" key="3">
    <source>
        <dbReference type="Proteomes" id="UP000218934"/>
    </source>
</evidence>
<protein>
    <submittedName>
        <fullName evidence="2">ArsR family transcriptional regulator</fullName>
    </submittedName>
</protein>
<gene>
    <name evidence="2" type="ORF">COO09_07440</name>
</gene>
<dbReference type="Pfam" id="PF12840">
    <property type="entry name" value="HTH_20"/>
    <property type="match status" value="1"/>
</dbReference>
<dbReference type="InterPro" id="IPR011991">
    <property type="entry name" value="ArsR-like_HTH"/>
</dbReference>
<evidence type="ECO:0000313" key="2">
    <source>
        <dbReference type="EMBL" id="PCE43123.1"/>
    </source>
</evidence>
<dbReference type="OrthoDB" id="7391478at2"/>
<name>A0A2A4FY38_9SPHN</name>
<feature type="domain" description="HTH arsR-type" evidence="1">
    <location>
        <begin position="1"/>
        <end position="101"/>
    </location>
</feature>
<dbReference type="GO" id="GO:0003700">
    <property type="term" value="F:DNA-binding transcription factor activity"/>
    <property type="evidence" value="ECO:0007669"/>
    <property type="project" value="InterPro"/>
</dbReference>
<dbReference type="PANTHER" id="PTHR38600:SF2">
    <property type="entry name" value="SLL0088 PROTEIN"/>
    <property type="match status" value="1"/>
</dbReference>
<evidence type="ECO:0000259" key="1">
    <source>
        <dbReference type="PROSITE" id="PS50987"/>
    </source>
</evidence>
<organism evidence="2 3">
    <name type="scientific">Rhizorhabdus dicambivorans</name>
    <dbReference type="NCBI Taxonomy" id="1850238"/>
    <lineage>
        <taxon>Bacteria</taxon>
        <taxon>Pseudomonadati</taxon>
        <taxon>Pseudomonadota</taxon>
        <taxon>Alphaproteobacteria</taxon>
        <taxon>Sphingomonadales</taxon>
        <taxon>Sphingomonadaceae</taxon>
        <taxon>Rhizorhabdus</taxon>
    </lineage>
</organism>
<dbReference type="Proteomes" id="UP000218934">
    <property type="component" value="Unassembled WGS sequence"/>
</dbReference>
<dbReference type="RefSeq" id="WP_066962365.1">
    <property type="nucleotide sequence ID" value="NZ_CP023449.1"/>
</dbReference>
<dbReference type="Gene3D" id="1.10.10.10">
    <property type="entry name" value="Winged helix-like DNA-binding domain superfamily/Winged helix DNA-binding domain"/>
    <property type="match status" value="1"/>
</dbReference>
<dbReference type="NCBIfam" id="NF033788">
    <property type="entry name" value="HTH_metalloreg"/>
    <property type="match status" value="1"/>
</dbReference>
<dbReference type="InterPro" id="IPR036388">
    <property type="entry name" value="WH-like_DNA-bd_sf"/>
</dbReference>
<dbReference type="EMBL" id="NWUF01000005">
    <property type="protein sequence ID" value="PCE43123.1"/>
    <property type="molecule type" value="Genomic_DNA"/>
</dbReference>
<dbReference type="SUPFAM" id="SSF46785">
    <property type="entry name" value="Winged helix' DNA-binding domain"/>
    <property type="match status" value="1"/>
</dbReference>
<dbReference type="InterPro" id="IPR036390">
    <property type="entry name" value="WH_DNA-bd_sf"/>
</dbReference>
<dbReference type="InterPro" id="IPR001845">
    <property type="entry name" value="HTH_ArsR_DNA-bd_dom"/>
</dbReference>
<dbReference type="PROSITE" id="PS50987">
    <property type="entry name" value="HTH_ARSR_2"/>
    <property type="match status" value="1"/>
</dbReference>
<reference evidence="2 3" key="1">
    <citation type="submission" date="2017-09" db="EMBL/GenBank/DDBJ databases">
        <title>The Catabolism of 3,6-Dichlorosalicylic acid is Initiated by the Cytochrome P450 Monooxygenase DsmABC in Rhizorhabdus dicambivorans Ndbn-20.</title>
        <authorList>
            <person name="Na L."/>
        </authorList>
    </citation>
    <scope>NUCLEOTIDE SEQUENCE [LARGE SCALE GENOMIC DNA]</scope>
    <source>
        <strain evidence="2 3">Ndbn-20m</strain>
    </source>
</reference>
<proteinExistence type="predicted"/>
<dbReference type="PANTHER" id="PTHR38600">
    <property type="entry name" value="TRANSCRIPTIONAL REGULATORY PROTEIN"/>
    <property type="match status" value="1"/>
</dbReference>
<dbReference type="PRINTS" id="PR00778">
    <property type="entry name" value="HTHARSR"/>
</dbReference>